<evidence type="ECO:0000256" key="3">
    <source>
        <dbReference type="SAM" id="MobiDB-lite"/>
    </source>
</evidence>
<keyword evidence="2" id="KW-0175">Coiled coil</keyword>
<evidence type="ECO:0000256" key="2">
    <source>
        <dbReference type="SAM" id="Coils"/>
    </source>
</evidence>
<feature type="region of interest" description="Disordered" evidence="3">
    <location>
        <begin position="205"/>
        <end position="226"/>
    </location>
</feature>
<comment type="caution">
    <text evidence="4">The sequence shown here is derived from an EMBL/GenBank/DDBJ whole genome shotgun (WGS) entry which is preliminary data.</text>
</comment>
<accession>A0ABV6GCE5</accession>
<dbReference type="EMBL" id="JBHLVO010000003">
    <property type="protein sequence ID" value="MFC0271153.1"/>
    <property type="molecule type" value="Genomic_DNA"/>
</dbReference>
<dbReference type="InterPro" id="IPR007157">
    <property type="entry name" value="PspA_VIPP1"/>
</dbReference>
<proteinExistence type="inferred from homology"/>
<dbReference type="Proteomes" id="UP001589854">
    <property type="component" value="Unassembled WGS sequence"/>
</dbReference>
<dbReference type="PANTHER" id="PTHR31088">
    <property type="entry name" value="MEMBRANE-ASSOCIATED PROTEIN VIPP1, CHLOROPLASTIC"/>
    <property type="match status" value="1"/>
</dbReference>
<evidence type="ECO:0000313" key="5">
    <source>
        <dbReference type="Proteomes" id="UP001589854"/>
    </source>
</evidence>
<evidence type="ECO:0000256" key="1">
    <source>
        <dbReference type="ARBA" id="ARBA00043985"/>
    </source>
</evidence>
<protein>
    <submittedName>
        <fullName evidence="4">PspA/IM30 family protein</fullName>
    </submittedName>
</protein>
<dbReference type="Pfam" id="PF04012">
    <property type="entry name" value="PspA_IM30"/>
    <property type="match status" value="1"/>
</dbReference>
<name>A0ABV6GCE5_9BACI</name>
<keyword evidence="5" id="KW-1185">Reference proteome</keyword>
<organism evidence="4 5">
    <name type="scientific">Metabacillus herbersteinensis</name>
    <dbReference type="NCBI Taxonomy" id="283816"/>
    <lineage>
        <taxon>Bacteria</taxon>
        <taxon>Bacillati</taxon>
        <taxon>Bacillota</taxon>
        <taxon>Bacilli</taxon>
        <taxon>Bacillales</taxon>
        <taxon>Bacillaceae</taxon>
        <taxon>Metabacillus</taxon>
    </lineage>
</organism>
<dbReference type="RefSeq" id="WP_378931891.1">
    <property type="nucleotide sequence ID" value="NZ_JBHLVO010000003.1"/>
</dbReference>
<feature type="coiled-coil region" evidence="2">
    <location>
        <begin position="34"/>
        <end position="90"/>
    </location>
</feature>
<reference evidence="4 5" key="1">
    <citation type="submission" date="2024-09" db="EMBL/GenBank/DDBJ databases">
        <authorList>
            <person name="Sun Q."/>
            <person name="Mori K."/>
        </authorList>
    </citation>
    <scope>NUCLEOTIDE SEQUENCE [LARGE SCALE GENOMIC DNA]</scope>
    <source>
        <strain evidence="4 5">CCM 7228</strain>
    </source>
</reference>
<dbReference type="PANTHER" id="PTHR31088:SF6">
    <property type="entry name" value="PHAGE SHOCK PROTEIN A"/>
    <property type="match status" value="1"/>
</dbReference>
<sequence length="226" mass="25986">MFEMFKRMKTIVSSEMNALIDKAEDPVLLVDQYLRDMSKEVQDMEKATAKMMAEEKLVGKKVADLKELISKRENQAMEALKLDREDLAKRALEDKARLQKELVHLDVLHTQALQSVVDLKEKLTVMKSEYRNMEMKRDTLKARAMSAKARKSVNAAMSSSNSDSASKGFQRMEEKVLQYEAEAETSEDLFTGGKSLDQELSELNRESELDLEMQRLKDQLNNEKKI</sequence>
<evidence type="ECO:0000313" key="4">
    <source>
        <dbReference type="EMBL" id="MFC0271153.1"/>
    </source>
</evidence>
<gene>
    <name evidence="4" type="ORF">ACFFIX_06770</name>
</gene>
<comment type="similarity">
    <text evidence="1">Belongs to the PspA/Vipp/IM30 family.</text>
</comment>